<keyword evidence="4 6" id="KW-0648">Protein biosynthesis</keyword>
<evidence type="ECO:0000256" key="3">
    <source>
        <dbReference type="ARBA" id="ARBA00022840"/>
    </source>
</evidence>
<keyword evidence="3 6" id="KW-0067">ATP-binding</keyword>
<dbReference type="InterPro" id="IPR006075">
    <property type="entry name" value="Asn/Gln-tRNA_Trfase_suB/E_cat"/>
</dbReference>
<proteinExistence type="inferred from homology"/>
<keyword evidence="9" id="KW-1185">Reference proteome</keyword>
<dbReference type="SUPFAM" id="SSF55261">
    <property type="entry name" value="GAD domain-like"/>
    <property type="match status" value="1"/>
</dbReference>
<dbReference type="InterPro" id="IPR014746">
    <property type="entry name" value="Gln_synth/guanido_kin_cat_dom"/>
</dbReference>
<reference evidence="8 9" key="1">
    <citation type="submission" date="2019-10" db="EMBL/GenBank/DDBJ databases">
        <title>Genome Sequences from Six Type Strain Members of the Archaeal Family Sulfolobaceae: Acidianus ambivalens, Acidianus infernus, Metallosphaera prunae, Stygiolobus azoricus, Sulfolobus metallicus, and Sulfurisphaera ohwakuensis.</title>
        <authorList>
            <person name="Counts J.A."/>
            <person name="Kelly R.M."/>
        </authorList>
    </citation>
    <scope>NUCLEOTIDE SEQUENCE [LARGE SCALE GENOMIC DNA]</scope>
    <source>
        <strain evidence="8 9">FC6</strain>
    </source>
</reference>
<dbReference type="GO" id="GO:0004812">
    <property type="term" value="F:aminoacyl-tRNA ligase activity"/>
    <property type="evidence" value="ECO:0007669"/>
    <property type="project" value="InterPro"/>
</dbReference>
<dbReference type="InterPro" id="IPR023168">
    <property type="entry name" value="GatB_Yqey_C_2"/>
</dbReference>
<evidence type="ECO:0000256" key="5">
    <source>
        <dbReference type="ARBA" id="ARBA00047913"/>
    </source>
</evidence>
<evidence type="ECO:0000256" key="2">
    <source>
        <dbReference type="ARBA" id="ARBA00022741"/>
    </source>
</evidence>
<comment type="catalytic activity">
    <reaction evidence="5 6">
        <text>L-glutamyl-tRNA(Gln) + L-glutamine + ATP + H2O = L-glutaminyl-tRNA(Gln) + L-glutamate + ADP + phosphate + H(+)</text>
        <dbReference type="Rhea" id="RHEA:17521"/>
        <dbReference type="Rhea" id="RHEA-COMP:9681"/>
        <dbReference type="Rhea" id="RHEA-COMP:9684"/>
        <dbReference type="ChEBI" id="CHEBI:15377"/>
        <dbReference type="ChEBI" id="CHEBI:15378"/>
        <dbReference type="ChEBI" id="CHEBI:29985"/>
        <dbReference type="ChEBI" id="CHEBI:30616"/>
        <dbReference type="ChEBI" id="CHEBI:43474"/>
        <dbReference type="ChEBI" id="CHEBI:58359"/>
        <dbReference type="ChEBI" id="CHEBI:78520"/>
        <dbReference type="ChEBI" id="CHEBI:78521"/>
        <dbReference type="ChEBI" id="CHEBI:456216"/>
    </reaction>
</comment>
<dbReference type="Pfam" id="PF02938">
    <property type="entry name" value="GAD"/>
    <property type="match status" value="1"/>
</dbReference>
<dbReference type="SUPFAM" id="SSF55931">
    <property type="entry name" value="Glutamine synthetase/guanido kinase"/>
    <property type="match status" value="1"/>
</dbReference>
<dbReference type="InterPro" id="IPR018027">
    <property type="entry name" value="Asn/Gln_amidotransferase"/>
</dbReference>
<evidence type="ECO:0000259" key="7">
    <source>
        <dbReference type="SMART" id="SM00845"/>
    </source>
</evidence>
<accession>A0A650CP61</accession>
<comment type="similarity">
    <text evidence="6">Belongs to the GatB/GatE family. GatE subfamily.</text>
</comment>
<dbReference type="AlphaFoldDB" id="A0A650CP61"/>
<evidence type="ECO:0000256" key="1">
    <source>
        <dbReference type="ARBA" id="ARBA00022598"/>
    </source>
</evidence>
<name>A0A650CP61_9CREN</name>
<dbReference type="GO" id="GO:0016740">
    <property type="term" value="F:transferase activity"/>
    <property type="evidence" value="ECO:0007669"/>
    <property type="project" value="UniProtKB-KW"/>
</dbReference>
<dbReference type="Gene3D" id="3.30.1360.30">
    <property type="entry name" value="GAD-like domain"/>
    <property type="match status" value="1"/>
</dbReference>
<dbReference type="SMART" id="SM00845">
    <property type="entry name" value="GatB_Yqey"/>
    <property type="match status" value="1"/>
</dbReference>
<dbReference type="KEGG" id="sazo:D1868_04400"/>
<dbReference type="GO" id="GO:0005524">
    <property type="term" value="F:ATP binding"/>
    <property type="evidence" value="ECO:0007669"/>
    <property type="project" value="UniProtKB-KW"/>
</dbReference>
<dbReference type="HAMAP" id="MF_00588">
    <property type="entry name" value="GatE"/>
    <property type="match status" value="1"/>
</dbReference>
<keyword evidence="1 6" id="KW-0436">Ligase</keyword>
<keyword evidence="8" id="KW-0808">Transferase</keyword>
<dbReference type="InterPro" id="IPR004414">
    <property type="entry name" value="GatE"/>
</dbReference>
<dbReference type="EC" id="6.3.5.-" evidence="6"/>
<dbReference type="GO" id="GO:0005737">
    <property type="term" value="C:cytoplasm"/>
    <property type="evidence" value="ECO:0007669"/>
    <property type="project" value="InterPro"/>
</dbReference>
<dbReference type="SUPFAM" id="SSF89095">
    <property type="entry name" value="GatB/YqeY motif"/>
    <property type="match status" value="1"/>
</dbReference>
<dbReference type="InterPro" id="IPR017958">
    <property type="entry name" value="Gln-tRNA_amidoTrfase_suB_CS"/>
</dbReference>
<dbReference type="InterPro" id="IPR029351">
    <property type="entry name" value="GAD_dom"/>
</dbReference>
<dbReference type="GO" id="GO:0070681">
    <property type="term" value="P:glutaminyl-tRNAGln biosynthesis via transamidation"/>
    <property type="evidence" value="ECO:0007669"/>
    <property type="project" value="TreeGrafter"/>
</dbReference>
<gene>
    <name evidence="6 8" type="primary">gatE</name>
    <name evidence="8" type="ORF">D1868_04400</name>
</gene>
<keyword evidence="2 6" id="KW-0547">Nucleotide-binding</keyword>
<dbReference type="InterPro" id="IPR004115">
    <property type="entry name" value="GAD-like_sf"/>
</dbReference>
<evidence type="ECO:0000256" key="6">
    <source>
        <dbReference type="HAMAP-Rule" id="MF_00588"/>
    </source>
</evidence>
<evidence type="ECO:0000313" key="9">
    <source>
        <dbReference type="Proteomes" id="UP000423396"/>
    </source>
</evidence>
<dbReference type="NCBIfam" id="TIGR00134">
    <property type="entry name" value="gatE_arch"/>
    <property type="match status" value="1"/>
</dbReference>
<dbReference type="Proteomes" id="UP000423396">
    <property type="component" value="Chromosome"/>
</dbReference>
<dbReference type="PANTHER" id="PTHR11659">
    <property type="entry name" value="GLUTAMYL-TRNA GLN AMIDOTRANSFERASE SUBUNIT B MITOCHONDRIAL AND PROKARYOTIC PET112-RELATED"/>
    <property type="match status" value="1"/>
</dbReference>
<dbReference type="NCBIfam" id="NF003107">
    <property type="entry name" value="PRK04028.1"/>
    <property type="match status" value="1"/>
</dbReference>
<dbReference type="InterPro" id="IPR003789">
    <property type="entry name" value="Asn/Gln_tRNA_amidoTrase-B-like"/>
</dbReference>
<dbReference type="PROSITE" id="PS01234">
    <property type="entry name" value="GATB"/>
    <property type="match status" value="1"/>
</dbReference>
<dbReference type="FunFam" id="3.30.1360.30:FF:000003">
    <property type="entry name" value="Glutamyl-tRNA(Gln) amidotransferase subunit E"/>
    <property type="match status" value="1"/>
</dbReference>
<dbReference type="InterPro" id="IPR042114">
    <property type="entry name" value="GatB_C_1"/>
</dbReference>
<comment type="function">
    <text evidence="6">Allows the formation of correctly charged Gln-tRNA(Gln) through the transamidation of misacylated Glu-tRNA(Gln) in organisms which lack glutaminyl-tRNA synthetase. The reaction takes place in the presence of glutamine and ATP through an activated gamma-phospho-Glu-tRNA(Gln). The GatDE system is specific for glutamate and does not act on aspartate.</text>
</comment>
<protein>
    <recommendedName>
        <fullName evidence="6">Glutamyl-tRNA(Gln) amidotransferase subunit E</fullName>
        <shortName evidence="6">Glu-ADT subunit E</shortName>
        <ecNumber evidence="6">6.3.5.-</ecNumber>
    </recommendedName>
</protein>
<feature type="domain" description="Asn/Gln amidotransferase" evidence="7">
    <location>
        <begin position="487"/>
        <end position="628"/>
    </location>
</feature>
<organism evidence="8 9">
    <name type="scientific">Stygiolobus azoricus</name>
    <dbReference type="NCBI Taxonomy" id="41675"/>
    <lineage>
        <taxon>Archaea</taxon>
        <taxon>Thermoproteota</taxon>
        <taxon>Thermoprotei</taxon>
        <taxon>Sulfolobales</taxon>
        <taxon>Sulfolobaceae</taxon>
        <taxon>Stygiolobus</taxon>
    </lineage>
</organism>
<dbReference type="GeneID" id="42798287"/>
<evidence type="ECO:0000256" key="4">
    <source>
        <dbReference type="ARBA" id="ARBA00022917"/>
    </source>
</evidence>
<dbReference type="OrthoDB" id="7316at2157"/>
<dbReference type="PANTHER" id="PTHR11659:SF2">
    <property type="entry name" value="GLUTAMYL-TRNA(GLN) AMIDOTRANSFERASE SUBUNIT E"/>
    <property type="match status" value="1"/>
</dbReference>
<evidence type="ECO:0000313" key="8">
    <source>
        <dbReference type="EMBL" id="QGR19297.1"/>
    </source>
</evidence>
<dbReference type="Gene3D" id="1.10.150.380">
    <property type="entry name" value="GatB domain, N-terminal subdomain"/>
    <property type="match status" value="1"/>
</dbReference>
<sequence length="634" mass="71506">MTELDYSKLGLKVGLEIHQQLNTSHKLFCNCDTSLNETFHASLERYLRPSFSELGEVDIAALFEWQKGKKYVYKLPKNSCLVECDEEPPHLINEEALGIVTAIALSLHSTLVDEVYVMRKTVIDGSNTSGFQRTAIIALGGYIEVDGNKIGIQTIALEEDASRKISDNKDEIVYNLDRLGVPLIEISTAPDIHTPEQAEKVAFAIGQLLRMTGKVKRGIGTIRQDLNVSIQGGVKTEIKGVQRLELVPEIIRNEARRQYELLKIKEELTQRRGVTKELILENYKPTDLTSIFASTNSRLVKKELEKGALVYGVKIPKFRGIFGWELMKNRRFGTEVADYVRVLSGLGGLFHSDELPNYGISKEEVDKVKKALNVSEEDAFVLVVGDKARLQLALDTIRDRILHALEGIPKETRAALEDGTTKFMRPQPGSARMYPETDIPPRKIDSKIIELAKNFMPEKPEIKLKKFMDLGLSKELATAMLNSTKIDLFEELVNKYSPKVSPSVIASVLEVNLKYVKSKGGDISIITDDVLEYMIKLLYEDKISKDSIPEILLEYSLTKEDINKLVEKYSKISDEQLEKIVDQVIQENIRIIEEKGDKAFNVIMGKVMSKVRGKVEGKKVAEIISKRMKNYPRS</sequence>
<dbReference type="Pfam" id="PF02934">
    <property type="entry name" value="GatB_N"/>
    <property type="match status" value="1"/>
</dbReference>
<dbReference type="GO" id="GO:0050567">
    <property type="term" value="F:glutaminyl-tRNA synthase (glutamine-hydrolyzing) activity"/>
    <property type="evidence" value="ECO:0007669"/>
    <property type="project" value="UniProtKB-UniRule"/>
</dbReference>
<dbReference type="EMBL" id="CP045483">
    <property type="protein sequence ID" value="QGR19297.1"/>
    <property type="molecule type" value="Genomic_DNA"/>
</dbReference>
<dbReference type="RefSeq" id="WP_156005933.1">
    <property type="nucleotide sequence ID" value="NZ_CP045483.1"/>
</dbReference>
<comment type="subunit">
    <text evidence="6">Heterodimer of GatD and GatE.</text>
</comment>
<dbReference type="GO" id="GO:0006412">
    <property type="term" value="P:translation"/>
    <property type="evidence" value="ECO:0007669"/>
    <property type="project" value="UniProtKB-UniRule"/>
</dbReference>
<dbReference type="Pfam" id="PF02637">
    <property type="entry name" value="GatB_Yqey"/>
    <property type="match status" value="1"/>
</dbReference>
<dbReference type="Gene3D" id="1.10.10.410">
    <property type="match status" value="1"/>
</dbReference>
<dbReference type="InterPro" id="IPR017959">
    <property type="entry name" value="Asn/Gln-tRNA_amidoTrfase_suB/E"/>
</dbReference>